<dbReference type="Gene3D" id="1.10.8.60">
    <property type="match status" value="1"/>
</dbReference>
<dbReference type="PROSITE" id="PS00675">
    <property type="entry name" value="SIGMA54_INTERACT_1"/>
    <property type="match status" value="1"/>
</dbReference>
<dbReference type="RefSeq" id="WP_175469538.1">
    <property type="nucleotide sequence ID" value="NZ_FMUX01000003.1"/>
</dbReference>
<dbReference type="SUPFAM" id="SSF52540">
    <property type="entry name" value="P-loop containing nucleoside triphosphate hydrolases"/>
    <property type="match status" value="1"/>
</dbReference>
<evidence type="ECO:0000313" key="8">
    <source>
        <dbReference type="Proteomes" id="UP000198870"/>
    </source>
</evidence>
<dbReference type="Gene3D" id="3.40.50.300">
    <property type="entry name" value="P-loop containing nucleotide triphosphate hydrolases"/>
    <property type="match status" value="1"/>
</dbReference>
<dbReference type="PANTHER" id="PTHR32071:SF57">
    <property type="entry name" value="C4-DICARBOXYLATE TRANSPORT TRANSCRIPTIONAL REGULATORY PROTEIN DCTD"/>
    <property type="match status" value="1"/>
</dbReference>
<sequence>METQKIFAVIAQKVAEAIEAVVNIDVTVMDSNMVRIAGTGIYKDRIGLKIEEQTAFGYALKTGRHYVVETARESEICAVCERRGRCSEKAEVCMPLKRGDVPIGVIGVIAFSDEQRDKIIRNKAQYINFIQKMAELLEAKLSEERMSKENQLLALRLKTILNTMQEALVVFNRTGDILYKNDPLRQLLAELAITDAGGFLADLWGQLKDKALNREVVENRKIRIRFHGQAYTLIASVYLMDTKGSEFIVKLHEFIRFEKKMIRYTQQNQVSVDFDSILTVSESLLDTKATATKAAESDSNVLIYGESGTGKELFARAIHNRSKRRDNAFIAINCGAIPDELLESELFGHEKGAFTGAINTRIGKFEGADEGTLFLDEISEMPYALQVKLLRVLQEKEICRVGSNETRKIDIRIIAATNADLRERIEENTFREDLYYRLNIIPIHIPPLRERYDDIVYLSQFYIGQYNLRFNKTVKKLSRNAEKLFTAYAWPGNVRELQNILEYAVNFETGNEIHEDLIKRRLSGGRKEPRAHSGSVGIPINHTGATLSTDMNLVEKDLIRKKIDAYSDLKHKEIVKNVCRDLNISRTTLYRRLRKHAITIPRS</sequence>
<dbReference type="Gene3D" id="1.10.10.60">
    <property type="entry name" value="Homeodomain-like"/>
    <property type="match status" value="1"/>
</dbReference>
<dbReference type="PANTHER" id="PTHR32071">
    <property type="entry name" value="TRANSCRIPTIONAL REGULATORY PROTEIN"/>
    <property type="match status" value="1"/>
</dbReference>
<evidence type="ECO:0000256" key="1">
    <source>
        <dbReference type="ARBA" id="ARBA00022741"/>
    </source>
</evidence>
<dbReference type="InterPro" id="IPR058031">
    <property type="entry name" value="AAA_lid_NorR"/>
</dbReference>
<dbReference type="PROSITE" id="PS50045">
    <property type="entry name" value="SIGMA54_INTERACT_4"/>
    <property type="match status" value="1"/>
</dbReference>
<dbReference type="GO" id="GO:0006355">
    <property type="term" value="P:regulation of DNA-templated transcription"/>
    <property type="evidence" value="ECO:0007669"/>
    <property type="project" value="InterPro"/>
</dbReference>
<keyword evidence="8" id="KW-1185">Reference proteome</keyword>
<dbReference type="GO" id="GO:0003677">
    <property type="term" value="F:DNA binding"/>
    <property type="evidence" value="ECO:0007669"/>
    <property type="project" value="UniProtKB-KW"/>
</dbReference>
<dbReference type="InterPro" id="IPR025662">
    <property type="entry name" value="Sigma_54_int_dom_ATP-bd_1"/>
</dbReference>
<dbReference type="Pfam" id="PF00158">
    <property type="entry name" value="Sigma54_activat"/>
    <property type="match status" value="1"/>
</dbReference>
<dbReference type="Proteomes" id="UP000198870">
    <property type="component" value="Unassembled WGS sequence"/>
</dbReference>
<dbReference type="InterPro" id="IPR025943">
    <property type="entry name" value="Sigma_54_int_dom_ATP-bd_2"/>
</dbReference>
<dbReference type="InterPro" id="IPR029016">
    <property type="entry name" value="GAF-like_dom_sf"/>
</dbReference>
<dbReference type="AlphaFoldDB" id="A0A1G5CT69"/>
<keyword evidence="4 7" id="KW-0238">DNA-binding</keyword>
<keyword evidence="2" id="KW-0067">ATP-binding</keyword>
<dbReference type="InterPro" id="IPR025944">
    <property type="entry name" value="Sigma_54_int_dom_CS"/>
</dbReference>
<evidence type="ECO:0000313" key="7">
    <source>
        <dbReference type="EMBL" id="SCY05497.1"/>
    </source>
</evidence>
<dbReference type="GO" id="GO:0005524">
    <property type="term" value="F:ATP binding"/>
    <property type="evidence" value="ECO:0007669"/>
    <property type="project" value="UniProtKB-KW"/>
</dbReference>
<organism evidence="7 8">
    <name type="scientific">Desulfoluna spongiiphila</name>
    <dbReference type="NCBI Taxonomy" id="419481"/>
    <lineage>
        <taxon>Bacteria</taxon>
        <taxon>Pseudomonadati</taxon>
        <taxon>Thermodesulfobacteriota</taxon>
        <taxon>Desulfobacteria</taxon>
        <taxon>Desulfobacterales</taxon>
        <taxon>Desulfolunaceae</taxon>
        <taxon>Desulfoluna</taxon>
    </lineage>
</organism>
<dbReference type="InterPro" id="IPR003593">
    <property type="entry name" value="AAA+_ATPase"/>
</dbReference>
<dbReference type="EMBL" id="FMUX01000003">
    <property type="protein sequence ID" value="SCY05497.1"/>
    <property type="molecule type" value="Genomic_DNA"/>
</dbReference>
<dbReference type="SMART" id="SM00382">
    <property type="entry name" value="AAA"/>
    <property type="match status" value="1"/>
</dbReference>
<evidence type="ECO:0000256" key="5">
    <source>
        <dbReference type="ARBA" id="ARBA00023163"/>
    </source>
</evidence>
<dbReference type="InterPro" id="IPR002078">
    <property type="entry name" value="Sigma_54_int"/>
</dbReference>
<protein>
    <submittedName>
        <fullName evidence="7">Transcriptional regulator containing PAS, AAA-type ATPase, and DNA-binding Fis domains</fullName>
    </submittedName>
</protein>
<dbReference type="PROSITE" id="PS00688">
    <property type="entry name" value="SIGMA54_INTERACT_3"/>
    <property type="match status" value="1"/>
</dbReference>
<reference evidence="7 8" key="1">
    <citation type="submission" date="2016-10" db="EMBL/GenBank/DDBJ databases">
        <authorList>
            <person name="de Groot N.N."/>
        </authorList>
    </citation>
    <scope>NUCLEOTIDE SEQUENCE [LARGE SCALE GENOMIC DNA]</scope>
    <source>
        <strain evidence="7 8">AA1</strain>
    </source>
</reference>
<dbReference type="CDD" id="cd00009">
    <property type="entry name" value="AAA"/>
    <property type="match status" value="1"/>
</dbReference>
<keyword evidence="5" id="KW-0804">Transcription</keyword>
<dbReference type="STRING" id="419481.SAMN05216233_103192"/>
<evidence type="ECO:0000256" key="2">
    <source>
        <dbReference type="ARBA" id="ARBA00022840"/>
    </source>
</evidence>
<dbReference type="FunFam" id="3.40.50.300:FF:000006">
    <property type="entry name" value="DNA-binding transcriptional regulator NtrC"/>
    <property type="match status" value="1"/>
</dbReference>
<evidence type="ECO:0000256" key="4">
    <source>
        <dbReference type="ARBA" id="ARBA00023125"/>
    </source>
</evidence>
<dbReference type="SUPFAM" id="SSF55781">
    <property type="entry name" value="GAF domain-like"/>
    <property type="match status" value="1"/>
</dbReference>
<evidence type="ECO:0000259" key="6">
    <source>
        <dbReference type="PROSITE" id="PS50045"/>
    </source>
</evidence>
<dbReference type="InterPro" id="IPR027417">
    <property type="entry name" value="P-loop_NTPase"/>
</dbReference>
<keyword evidence="3" id="KW-0805">Transcription regulation</keyword>
<dbReference type="PROSITE" id="PS00676">
    <property type="entry name" value="SIGMA54_INTERACT_2"/>
    <property type="match status" value="1"/>
</dbReference>
<keyword evidence="1" id="KW-0547">Nucleotide-binding</keyword>
<gene>
    <name evidence="7" type="ORF">SAMN05216233_103192</name>
</gene>
<dbReference type="Pfam" id="PF25601">
    <property type="entry name" value="AAA_lid_14"/>
    <property type="match status" value="1"/>
</dbReference>
<feature type="domain" description="Sigma-54 factor interaction" evidence="6">
    <location>
        <begin position="277"/>
        <end position="506"/>
    </location>
</feature>
<evidence type="ECO:0000256" key="3">
    <source>
        <dbReference type="ARBA" id="ARBA00023015"/>
    </source>
</evidence>
<name>A0A1G5CT69_9BACT</name>
<proteinExistence type="predicted"/>
<dbReference type="Gene3D" id="3.30.450.40">
    <property type="match status" value="1"/>
</dbReference>
<accession>A0A1G5CT69</accession>